<reference evidence="4 5" key="1">
    <citation type="submission" date="2019-06" db="EMBL/GenBank/DDBJ databases">
        <title>Discovery of a novel chromosome fission-fusion reversal in muntjac.</title>
        <authorList>
            <person name="Mudd A.B."/>
            <person name="Bredeson J.V."/>
            <person name="Baum R."/>
            <person name="Hockemeyer D."/>
            <person name="Rokhsar D.S."/>
        </authorList>
    </citation>
    <scope>NUCLEOTIDE SEQUENCE [LARGE SCALE GENOMIC DNA]</scope>
    <source>
        <strain evidence="4">UCam_UCB_Mr</strain>
        <tissue evidence="4">Fibroblast cell line</tissue>
    </source>
</reference>
<name>A0A5N3UT24_MUNRE</name>
<dbReference type="GO" id="GO:0005198">
    <property type="term" value="F:structural molecule activity"/>
    <property type="evidence" value="ECO:0007669"/>
    <property type="project" value="InterPro"/>
</dbReference>
<evidence type="ECO:0000259" key="3">
    <source>
        <dbReference type="Pfam" id="PF00517"/>
    </source>
</evidence>
<protein>
    <recommendedName>
        <fullName evidence="3">Retroviral envelope protein GP41-like domain-containing protein</fullName>
    </recommendedName>
</protein>
<evidence type="ECO:0000256" key="2">
    <source>
        <dbReference type="SAM" id="Phobius"/>
    </source>
</evidence>
<organism evidence="4 5">
    <name type="scientific">Muntiacus reevesi</name>
    <name type="common">Reeves' muntjac</name>
    <name type="synonym">Cervus reevesi</name>
    <dbReference type="NCBI Taxonomy" id="9886"/>
    <lineage>
        <taxon>Eukaryota</taxon>
        <taxon>Metazoa</taxon>
        <taxon>Chordata</taxon>
        <taxon>Craniata</taxon>
        <taxon>Vertebrata</taxon>
        <taxon>Euteleostomi</taxon>
        <taxon>Mammalia</taxon>
        <taxon>Eutheria</taxon>
        <taxon>Laurasiatheria</taxon>
        <taxon>Artiodactyla</taxon>
        <taxon>Ruminantia</taxon>
        <taxon>Pecora</taxon>
        <taxon>Cervidae</taxon>
        <taxon>Muntiacinae</taxon>
        <taxon>Muntiacus</taxon>
    </lineage>
</organism>
<comment type="caution">
    <text evidence="4">The sequence shown here is derived from an EMBL/GenBank/DDBJ whole genome shotgun (WGS) entry which is preliminary data.</text>
</comment>
<feature type="transmembrane region" description="Helical" evidence="2">
    <location>
        <begin position="180"/>
        <end position="201"/>
    </location>
</feature>
<keyword evidence="5" id="KW-1185">Reference proteome</keyword>
<keyword evidence="2" id="KW-1133">Transmembrane helix</keyword>
<dbReference type="InterPro" id="IPR000328">
    <property type="entry name" value="GP41-like"/>
</dbReference>
<evidence type="ECO:0000256" key="1">
    <source>
        <dbReference type="ARBA" id="ARBA00004328"/>
    </source>
</evidence>
<dbReference type="InterPro" id="IPR051255">
    <property type="entry name" value="Retroviral_env_glycoprotein"/>
</dbReference>
<feature type="domain" description="Retroviral envelope protein GP41-like" evidence="3">
    <location>
        <begin position="41"/>
        <end position="215"/>
    </location>
</feature>
<keyword evidence="2" id="KW-0812">Transmembrane</keyword>
<gene>
    <name evidence="4" type="ORF">FD755_024882</name>
</gene>
<dbReference type="Proteomes" id="UP000326062">
    <property type="component" value="Unassembled WGS sequence"/>
</dbReference>
<comment type="subcellular location">
    <subcellularLocation>
        <location evidence="1">Virion</location>
    </subcellularLocation>
</comment>
<accession>A0A5N3UT24</accession>
<keyword evidence="2" id="KW-0472">Membrane</keyword>
<dbReference type="Pfam" id="PF00517">
    <property type="entry name" value="GP41"/>
    <property type="match status" value="1"/>
</dbReference>
<dbReference type="AlphaFoldDB" id="A0A5N3UT24"/>
<evidence type="ECO:0000313" key="4">
    <source>
        <dbReference type="EMBL" id="KAB0339691.1"/>
    </source>
</evidence>
<dbReference type="PANTHER" id="PTHR34313:SF2">
    <property type="entry name" value="ENDOGENOUS RETROVIRUS GROUP K MEMBER 21 ENV POLYPROTEIN-LIKE"/>
    <property type="match status" value="1"/>
</dbReference>
<dbReference type="EMBL" id="VCEB01005590">
    <property type="protein sequence ID" value="KAB0339691.1"/>
    <property type="molecule type" value="Genomic_DNA"/>
</dbReference>
<dbReference type="PANTHER" id="PTHR34313">
    <property type="entry name" value="ENDOGENOUS RETROVIRUS GROUP K MEMBER 113 ENV POLYPROTEIN-RELATED"/>
    <property type="match status" value="1"/>
</dbReference>
<sequence length="224" mass="25586">MAGLASRLLTKLLRRSKRFTGWLIFSILGLIAICTTAAVTGVALQTSIQTHNFIQNWTKDAHSIWATQTQIDEEIQEEIQKLKTAIEWVMLKCDWNSTQFCVTPVHFNNSAYNWEQIKFHLQNIRDNVSLNVQLLRKEIFKTFSNNLPSSIDMETLAKQLTDQLSGLDPRGWFQSLTHSIGSGAIILVIVLTIIFVVYRCLHAKIVKTKQTLMVRTLLTNIINK</sequence>
<proteinExistence type="predicted"/>
<evidence type="ECO:0000313" key="5">
    <source>
        <dbReference type="Proteomes" id="UP000326062"/>
    </source>
</evidence>
<feature type="transmembrane region" description="Helical" evidence="2">
    <location>
        <begin position="21"/>
        <end position="44"/>
    </location>
</feature>